<dbReference type="Gene3D" id="3.30.2350.10">
    <property type="entry name" value="Pseudouridine synthase"/>
    <property type="match status" value="1"/>
</dbReference>
<evidence type="ECO:0000313" key="12">
    <source>
        <dbReference type="Proteomes" id="UP000664904"/>
    </source>
</evidence>
<sequence length="247" mass="28658">MQDELEILYQDAHFVAINKPSGLLVHRSFLDKRETRFAMQMLRDQIGQHVFPVHRLDRPTSGVLLFALSSEDARVINQLFIEGTIQKRYLALTRGFAPEEITLDKPLKEELDKIADKFAQQDKEAQPAVTDFRCLYQASLPIPLGKFPTVRYSLVECFPKTGRKHQIRRHLKHLAHPIIGDVNHGDNTQNHFFYDEFGVQRLMLFATRLSFVHPYTNEPIVIRANLGEEMLKVCEKLGWPTTEEDYQ</sequence>
<gene>
    <name evidence="11" type="primary">truC</name>
    <name evidence="11" type="ORF">J5O05_16690</name>
</gene>
<keyword evidence="12" id="KW-1185">Reference proteome</keyword>
<accession>A0A975HKU2</accession>
<protein>
    <recommendedName>
        <fullName evidence="6">tRNA pseudouridine synthase C</fullName>
        <ecNumber evidence="5">5.4.99.26</ecNumber>
    </recommendedName>
    <alternativeName>
        <fullName evidence="8">tRNA pseudouridine(65) synthase</fullName>
    </alternativeName>
    <alternativeName>
        <fullName evidence="9">tRNA pseudouridylate synthase C</fullName>
    </alternativeName>
    <alternativeName>
        <fullName evidence="7">tRNA-uridine isomerase C</fullName>
    </alternativeName>
</protein>
<dbReference type="RefSeq" id="WP_208843034.1">
    <property type="nucleotide sequence ID" value="NZ_CP072133.1"/>
</dbReference>
<comment type="catalytic activity">
    <reaction evidence="3">
        <text>uridine(65) in tRNA = pseudouridine(65) in tRNA</text>
        <dbReference type="Rhea" id="RHEA:42536"/>
        <dbReference type="Rhea" id="RHEA-COMP:10103"/>
        <dbReference type="Rhea" id="RHEA-COMP:10104"/>
        <dbReference type="ChEBI" id="CHEBI:65314"/>
        <dbReference type="ChEBI" id="CHEBI:65315"/>
        <dbReference type="EC" id="5.4.99.26"/>
    </reaction>
</comment>
<evidence type="ECO:0000256" key="8">
    <source>
        <dbReference type="ARBA" id="ARBA00041975"/>
    </source>
</evidence>
<proteinExistence type="predicted"/>
<dbReference type="CDD" id="cd02563">
    <property type="entry name" value="PseudoU_synth_TruC"/>
    <property type="match status" value="1"/>
</dbReference>
<reference evidence="11" key="1">
    <citation type="submission" date="2021-03" db="EMBL/GenBank/DDBJ databases">
        <title>Complete Genome of Pseudoalteromonas xiamenensis STKMTI.2, a new potential marine bacterium producing anti-Vibrio compounds.</title>
        <authorList>
            <person name="Handayani D.P."/>
            <person name="Isnansetyo A."/>
            <person name="Istiqomah I."/>
            <person name="Jumina J."/>
        </authorList>
    </citation>
    <scope>NUCLEOTIDE SEQUENCE</scope>
    <source>
        <strain evidence="11">STKMTI.2</strain>
    </source>
</reference>
<organism evidence="11 12">
    <name type="scientific">Pseudoalteromonas xiamenensis</name>
    <dbReference type="NCBI Taxonomy" id="882626"/>
    <lineage>
        <taxon>Bacteria</taxon>
        <taxon>Pseudomonadati</taxon>
        <taxon>Pseudomonadota</taxon>
        <taxon>Gammaproteobacteria</taxon>
        <taxon>Alteromonadales</taxon>
        <taxon>Pseudoalteromonadaceae</taxon>
        <taxon>Pseudoalteromonas</taxon>
    </lineage>
</organism>
<evidence type="ECO:0000256" key="1">
    <source>
        <dbReference type="ARBA" id="ARBA00022694"/>
    </source>
</evidence>
<dbReference type="GO" id="GO:0003723">
    <property type="term" value="F:RNA binding"/>
    <property type="evidence" value="ECO:0007669"/>
    <property type="project" value="InterPro"/>
</dbReference>
<keyword evidence="2 11" id="KW-0413">Isomerase</keyword>
<dbReference type="InterPro" id="IPR020103">
    <property type="entry name" value="PsdUridine_synth_cat_dom_sf"/>
</dbReference>
<dbReference type="EMBL" id="CP072133">
    <property type="protein sequence ID" value="QTH71393.1"/>
    <property type="molecule type" value="Genomic_DNA"/>
</dbReference>
<evidence type="ECO:0000256" key="9">
    <source>
        <dbReference type="ARBA" id="ARBA00043049"/>
    </source>
</evidence>
<evidence type="ECO:0000259" key="10">
    <source>
        <dbReference type="Pfam" id="PF00849"/>
    </source>
</evidence>
<dbReference type="NCBIfam" id="NF008321">
    <property type="entry name" value="PRK11112.1"/>
    <property type="match status" value="1"/>
</dbReference>
<dbReference type="KEGG" id="pxi:J5O05_16690"/>
<dbReference type="Proteomes" id="UP000664904">
    <property type="component" value="Chromosome"/>
</dbReference>
<dbReference type="PANTHER" id="PTHR21600:SF56">
    <property type="entry name" value="TRNA PSEUDOURIDINE SYNTHASE C"/>
    <property type="match status" value="1"/>
</dbReference>
<evidence type="ECO:0000256" key="5">
    <source>
        <dbReference type="ARBA" id="ARBA00038943"/>
    </source>
</evidence>
<dbReference type="InterPro" id="IPR006145">
    <property type="entry name" value="PsdUridine_synth_RsuA/RluA"/>
</dbReference>
<dbReference type="GO" id="GO:0160149">
    <property type="term" value="F:tRNA pseudouridine(65) synthase activity"/>
    <property type="evidence" value="ECO:0007669"/>
    <property type="project" value="UniProtKB-EC"/>
</dbReference>
<evidence type="ECO:0000256" key="7">
    <source>
        <dbReference type="ARBA" id="ARBA00041803"/>
    </source>
</evidence>
<dbReference type="InterPro" id="IPR050188">
    <property type="entry name" value="RluA_PseudoU_synthase"/>
</dbReference>
<evidence type="ECO:0000256" key="2">
    <source>
        <dbReference type="ARBA" id="ARBA00023235"/>
    </source>
</evidence>
<dbReference type="Pfam" id="PF00849">
    <property type="entry name" value="PseudoU_synth_2"/>
    <property type="match status" value="1"/>
</dbReference>
<evidence type="ECO:0000313" key="11">
    <source>
        <dbReference type="EMBL" id="QTH71393.1"/>
    </source>
</evidence>
<dbReference type="GO" id="GO:0008033">
    <property type="term" value="P:tRNA processing"/>
    <property type="evidence" value="ECO:0007669"/>
    <property type="project" value="UniProtKB-KW"/>
</dbReference>
<dbReference type="AlphaFoldDB" id="A0A975HKU2"/>
<comment type="function">
    <text evidence="4">Responsible for synthesis of pseudouridine from uracil-65 in transfer RNAs.</text>
</comment>
<dbReference type="GO" id="GO:0000455">
    <property type="term" value="P:enzyme-directed rRNA pseudouridine synthesis"/>
    <property type="evidence" value="ECO:0007669"/>
    <property type="project" value="TreeGrafter"/>
</dbReference>
<dbReference type="InterPro" id="IPR006224">
    <property type="entry name" value="PsdUridine_synth_RluA-like_CS"/>
</dbReference>
<feature type="domain" description="Pseudouridine synthase RsuA/RluA-like" evidence="10">
    <location>
        <begin position="13"/>
        <end position="173"/>
    </location>
</feature>
<evidence type="ECO:0000256" key="6">
    <source>
        <dbReference type="ARBA" id="ARBA00040675"/>
    </source>
</evidence>
<evidence type="ECO:0000256" key="3">
    <source>
        <dbReference type="ARBA" id="ARBA00036607"/>
    </source>
</evidence>
<keyword evidence="1" id="KW-0819">tRNA processing</keyword>
<dbReference type="SUPFAM" id="SSF55120">
    <property type="entry name" value="Pseudouridine synthase"/>
    <property type="match status" value="1"/>
</dbReference>
<dbReference type="PROSITE" id="PS01129">
    <property type="entry name" value="PSI_RLU"/>
    <property type="match status" value="1"/>
</dbReference>
<evidence type="ECO:0000256" key="4">
    <source>
        <dbReference type="ARBA" id="ARBA00037670"/>
    </source>
</evidence>
<dbReference type="PANTHER" id="PTHR21600">
    <property type="entry name" value="MITOCHONDRIAL RNA PSEUDOURIDINE SYNTHASE"/>
    <property type="match status" value="1"/>
</dbReference>
<name>A0A975HKU2_9GAMM</name>
<dbReference type="EC" id="5.4.99.26" evidence="5"/>